<feature type="non-terminal residue" evidence="2">
    <location>
        <position position="123"/>
    </location>
</feature>
<proteinExistence type="predicted"/>
<feature type="region of interest" description="Disordered" evidence="1">
    <location>
        <begin position="1"/>
        <end position="28"/>
    </location>
</feature>
<dbReference type="RefSeq" id="WP_206596785.1">
    <property type="nucleotide sequence ID" value="NZ_JAFKCS010000284.1"/>
</dbReference>
<dbReference type="Proteomes" id="UP000663992">
    <property type="component" value="Unassembled WGS sequence"/>
</dbReference>
<reference evidence="2 3" key="1">
    <citation type="submission" date="2021-03" db="EMBL/GenBank/DDBJ databases">
        <title>novel species isolated from a fishpond in China.</title>
        <authorList>
            <person name="Lu H."/>
            <person name="Cai Z."/>
        </authorList>
    </citation>
    <scope>NUCLEOTIDE SEQUENCE [LARGE SCALE GENOMIC DNA]</scope>
    <source>
        <strain evidence="2 3">Y57</strain>
    </source>
</reference>
<accession>A0ABS3D0P8</accession>
<evidence type="ECO:0000313" key="3">
    <source>
        <dbReference type="Proteomes" id="UP000663992"/>
    </source>
</evidence>
<evidence type="ECO:0000313" key="2">
    <source>
        <dbReference type="EMBL" id="MBN7822949.1"/>
    </source>
</evidence>
<protein>
    <submittedName>
        <fullName evidence="2">Uncharacterized protein</fullName>
    </submittedName>
</protein>
<name>A0ABS3D0P8_9ALTE</name>
<evidence type="ECO:0000256" key="1">
    <source>
        <dbReference type="SAM" id="MobiDB-lite"/>
    </source>
</evidence>
<comment type="caution">
    <text evidence="2">The sequence shown here is derived from an EMBL/GenBank/DDBJ whole genome shotgun (WGS) entry which is preliminary data.</text>
</comment>
<gene>
    <name evidence="2" type="ORF">J0A65_24005</name>
</gene>
<dbReference type="EMBL" id="JAFKCS010000284">
    <property type="protein sequence ID" value="MBN7822949.1"/>
    <property type="molecule type" value="Genomic_DNA"/>
</dbReference>
<keyword evidence="3" id="KW-1185">Reference proteome</keyword>
<organism evidence="2 3">
    <name type="scientific">Bowmanella yangjiangensis</name>
    <dbReference type="NCBI Taxonomy" id="2811230"/>
    <lineage>
        <taxon>Bacteria</taxon>
        <taxon>Pseudomonadati</taxon>
        <taxon>Pseudomonadota</taxon>
        <taxon>Gammaproteobacteria</taxon>
        <taxon>Alteromonadales</taxon>
        <taxon>Alteromonadaceae</taxon>
        <taxon>Bowmanella</taxon>
    </lineage>
</organism>
<sequence length="123" mass="12313">MGAFSRSGVKRRSGSATGAHSLGTTLGDTIGTDTISAIFSDTQALESTLGPAFCNAVDAYAFGTALGDTIGTNAVSTILGDTEALEGAFGAPFGHSVRTHAVSAVCSDDRGSDGLNGNLRRGE</sequence>